<reference evidence="7 8" key="3">
    <citation type="submission" date="2020-02" db="EMBL/GenBank/DDBJ databases">
        <title>Sequencing the genomes of 1000 actinobacteria strains.</title>
        <authorList>
            <person name="Klenk H.-P."/>
        </authorList>
    </citation>
    <scope>NUCLEOTIDE SEQUENCE [LARGE SCALE GENOMIC DNA]</scope>
    <source>
        <strain evidence="7 8">DSM 45201</strain>
    </source>
</reference>
<proteinExistence type="inferred from homology"/>
<gene>
    <name evidence="7" type="ORF">FB380_000376</name>
    <name evidence="6" type="ORF">GCM10011589_25690</name>
</gene>
<evidence type="ECO:0000313" key="6">
    <source>
        <dbReference type="EMBL" id="GGL68181.1"/>
    </source>
</evidence>
<accession>A0A846LU06</accession>
<dbReference type="Gene3D" id="3.90.550.10">
    <property type="entry name" value="Spore Coat Polysaccharide Biosynthesis Protein SpsA, Chain A"/>
    <property type="match status" value="1"/>
</dbReference>
<reference evidence="6" key="1">
    <citation type="journal article" date="2014" name="Int. J. Syst. Evol. Microbiol.">
        <title>Complete genome of a new Firmicutes species belonging to the dominant human colonic microbiota ('Ruminococcus bicirculans') reveals two chromosomes and a selective capacity to utilize plant glucans.</title>
        <authorList>
            <consortium name="NISC Comparative Sequencing Program"/>
            <person name="Wegmann U."/>
            <person name="Louis P."/>
            <person name="Goesmann A."/>
            <person name="Henrissat B."/>
            <person name="Duncan S.H."/>
            <person name="Flint H.J."/>
        </authorList>
    </citation>
    <scope>NUCLEOTIDE SEQUENCE</scope>
    <source>
        <strain evidence="6">CGMCC 4.5581</strain>
    </source>
</reference>
<dbReference type="SUPFAM" id="SSF53448">
    <property type="entry name" value="Nucleotide-diphospho-sugar transferases"/>
    <property type="match status" value="1"/>
</dbReference>
<evidence type="ECO:0000256" key="2">
    <source>
        <dbReference type="ARBA" id="ARBA00006739"/>
    </source>
</evidence>
<dbReference type="Proteomes" id="UP000648663">
    <property type="component" value="Unassembled WGS sequence"/>
</dbReference>
<protein>
    <recommendedName>
        <fullName evidence="5">Glycosyltransferase 2-like domain-containing protein</fullName>
    </recommendedName>
</protein>
<dbReference type="EMBL" id="BMMI01000004">
    <property type="protein sequence ID" value="GGL68181.1"/>
    <property type="molecule type" value="Genomic_DNA"/>
</dbReference>
<name>A0A846LU06_9ACTN</name>
<dbReference type="GO" id="GO:0016757">
    <property type="term" value="F:glycosyltransferase activity"/>
    <property type="evidence" value="ECO:0007669"/>
    <property type="project" value="UniProtKB-KW"/>
</dbReference>
<sequence>MTARTVTIGVLTFRRPDDLAALLPLLLEQATEVERDGLAVDVLVVDNDPDGSGGPVVERVGGGRTRHVVEPAPGIAAARNRVLDEVTGDLLVFIDDDERPHPGWLGHLVAAHRRTGAVAVAGAVVSDFAGPLDPWVADGAFFRRRRLATDTPIDVAATNNLLLDVAAVRAAGTRFDVTFGLSGGSDTLFTRQLAEVGPMTWCDEAVVTDAVPAARMTRDWVLRRAFRSGNSASRVDLALAATPGARWAARLQAARRGCPRLAGGLARWLVGAALRSRVHRARGLRTACRGAGLLAGTLGVVYQEYRRVPAATSHAG</sequence>
<feature type="domain" description="Glycosyltransferase 2-like" evidence="5">
    <location>
        <begin position="8"/>
        <end position="142"/>
    </location>
</feature>
<evidence type="ECO:0000313" key="8">
    <source>
        <dbReference type="Proteomes" id="UP000552836"/>
    </source>
</evidence>
<dbReference type="RefSeq" id="WP_208382721.1">
    <property type="nucleotide sequence ID" value="NZ_BAABJU010000021.1"/>
</dbReference>
<comment type="similarity">
    <text evidence="2">Belongs to the glycosyltransferase 2 family.</text>
</comment>
<keyword evidence="4" id="KW-0808">Transferase</keyword>
<reference evidence="6" key="4">
    <citation type="submission" date="2024-05" db="EMBL/GenBank/DDBJ databases">
        <authorList>
            <person name="Sun Q."/>
            <person name="Zhou Y."/>
        </authorList>
    </citation>
    <scope>NUCLEOTIDE SEQUENCE</scope>
    <source>
        <strain evidence="6">CGMCC 4.5581</strain>
    </source>
</reference>
<comment type="pathway">
    <text evidence="1">Cell wall biogenesis; cell wall polysaccharide biosynthesis.</text>
</comment>
<evidence type="ECO:0000259" key="5">
    <source>
        <dbReference type="Pfam" id="PF00535"/>
    </source>
</evidence>
<organism evidence="7 8">
    <name type="scientific">Modestobacter marinus</name>
    <dbReference type="NCBI Taxonomy" id="477641"/>
    <lineage>
        <taxon>Bacteria</taxon>
        <taxon>Bacillati</taxon>
        <taxon>Actinomycetota</taxon>
        <taxon>Actinomycetes</taxon>
        <taxon>Geodermatophilales</taxon>
        <taxon>Geodermatophilaceae</taxon>
        <taxon>Modestobacter</taxon>
    </lineage>
</organism>
<keyword evidence="9" id="KW-1185">Reference proteome</keyword>
<evidence type="ECO:0000313" key="9">
    <source>
        <dbReference type="Proteomes" id="UP000648663"/>
    </source>
</evidence>
<dbReference type="InterPro" id="IPR029044">
    <property type="entry name" value="Nucleotide-diphossugar_trans"/>
</dbReference>
<evidence type="ECO:0000256" key="3">
    <source>
        <dbReference type="ARBA" id="ARBA00022676"/>
    </source>
</evidence>
<dbReference type="Pfam" id="PF00535">
    <property type="entry name" value="Glycos_transf_2"/>
    <property type="match status" value="1"/>
</dbReference>
<evidence type="ECO:0000256" key="1">
    <source>
        <dbReference type="ARBA" id="ARBA00004776"/>
    </source>
</evidence>
<keyword evidence="3" id="KW-0328">Glycosyltransferase</keyword>
<dbReference type="InterPro" id="IPR001173">
    <property type="entry name" value="Glyco_trans_2-like"/>
</dbReference>
<dbReference type="PANTHER" id="PTHR43179">
    <property type="entry name" value="RHAMNOSYLTRANSFERASE WBBL"/>
    <property type="match status" value="1"/>
</dbReference>
<dbReference type="Proteomes" id="UP000552836">
    <property type="component" value="Unassembled WGS sequence"/>
</dbReference>
<evidence type="ECO:0000313" key="7">
    <source>
        <dbReference type="EMBL" id="NIH65930.1"/>
    </source>
</evidence>
<evidence type="ECO:0000256" key="4">
    <source>
        <dbReference type="ARBA" id="ARBA00022679"/>
    </source>
</evidence>
<dbReference type="EMBL" id="JAAMPA010000001">
    <property type="protein sequence ID" value="NIH65930.1"/>
    <property type="molecule type" value="Genomic_DNA"/>
</dbReference>
<dbReference type="CDD" id="cd00761">
    <property type="entry name" value="Glyco_tranf_GTA_type"/>
    <property type="match status" value="1"/>
</dbReference>
<reference evidence="9" key="2">
    <citation type="journal article" date="2019" name="Int. J. Syst. Evol. Microbiol.">
        <title>The Global Catalogue of Microorganisms (GCM) 10K type strain sequencing project: providing services to taxonomists for standard genome sequencing and annotation.</title>
        <authorList>
            <consortium name="The Broad Institute Genomics Platform"/>
            <consortium name="The Broad Institute Genome Sequencing Center for Infectious Disease"/>
            <person name="Wu L."/>
            <person name="Ma J."/>
        </authorList>
    </citation>
    <scope>NUCLEOTIDE SEQUENCE [LARGE SCALE GENOMIC DNA]</scope>
    <source>
        <strain evidence="9">CGMCC 4.5581</strain>
    </source>
</reference>
<comment type="caution">
    <text evidence="7">The sequence shown here is derived from an EMBL/GenBank/DDBJ whole genome shotgun (WGS) entry which is preliminary data.</text>
</comment>
<dbReference type="AlphaFoldDB" id="A0A846LU06"/>
<dbReference type="PANTHER" id="PTHR43179:SF12">
    <property type="entry name" value="GALACTOFURANOSYLTRANSFERASE GLFT2"/>
    <property type="match status" value="1"/>
</dbReference>